<dbReference type="AlphaFoldDB" id="A0A978VKI7"/>
<evidence type="ECO:0000313" key="2">
    <source>
        <dbReference type="Proteomes" id="UP000813462"/>
    </source>
</evidence>
<name>A0A978VKI7_ZIZJJ</name>
<sequence>MEELEIMVLKNGDHAFIPALTVKPTLIEKVKGKQLEEPLFLKIKDEIRLGKMLEFRVSDDGALRFGDRLCVPNDPDLKHRILYVHDPSHVVSFEPLQLNTDLTYEELPL</sequence>
<reference evidence="1" key="1">
    <citation type="journal article" date="2021" name="Front. Plant Sci.">
        <title>Chromosome-Scale Genome Assembly for Chinese Sour Jujube and Insights Into Its Genome Evolution and Domestication Signature.</title>
        <authorList>
            <person name="Shen L.-Y."/>
            <person name="Luo H."/>
            <person name="Wang X.-L."/>
            <person name="Wang X.-M."/>
            <person name="Qiu X.-J."/>
            <person name="Liu H."/>
            <person name="Zhou S.-S."/>
            <person name="Jia K.-H."/>
            <person name="Nie S."/>
            <person name="Bao Y.-T."/>
            <person name="Zhang R.-G."/>
            <person name="Yun Q.-Z."/>
            <person name="Chai Y.-H."/>
            <person name="Lu J.-Y."/>
            <person name="Li Y."/>
            <person name="Zhao S.-W."/>
            <person name="Mao J.-F."/>
            <person name="Jia S.-G."/>
            <person name="Mao Y.-M."/>
        </authorList>
    </citation>
    <scope>NUCLEOTIDE SEQUENCE</scope>
    <source>
        <strain evidence="1">AT0</strain>
        <tissue evidence="1">Leaf</tissue>
    </source>
</reference>
<protein>
    <submittedName>
        <fullName evidence="1">Uncharacterized protein</fullName>
    </submittedName>
</protein>
<organism evidence="1 2">
    <name type="scientific">Ziziphus jujuba var. spinosa</name>
    <dbReference type="NCBI Taxonomy" id="714518"/>
    <lineage>
        <taxon>Eukaryota</taxon>
        <taxon>Viridiplantae</taxon>
        <taxon>Streptophyta</taxon>
        <taxon>Embryophyta</taxon>
        <taxon>Tracheophyta</taxon>
        <taxon>Spermatophyta</taxon>
        <taxon>Magnoliopsida</taxon>
        <taxon>eudicotyledons</taxon>
        <taxon>Gunneridae</taxon>
        <taxon>Pentapetalae</taxon>
        <taxon>rosids</taxon>
        <taxon>fabids</taxon>
        <taxon>Rosales</taxon>
        <taxon>Rhamnaceae</taxon>
        <taxon>Paliureae</taxon>
        <taxon>Ziziphus</taxon>
    </lineage>
</organism>
<accession>A0A978VKI7</accession>
<comment type="caution">
    <text evidence="1">The sequence shown here is derived from an EMBL/GenBank/DDBJ whole genome shotgun (WGS) entry which is preliminary data.</text>
</comment>
<dbReference type="EMBL" id="JAEACU010000004">
    <property type="protein sequence ID" value="KAH7533606.1"/>
    <property type="molecule type" value="Genomic_DNA"/>
</dbReference>
<dbReference type="Proteomes" id="UP000813462">
    <property type="component" value="Unassembled WGS sequence"/>
</dbReference>
<gene>
    <name evidence="1" type="ORF">FEM48_Zijuj04G0149600</name>
</gene>
<proteinExistence type="predicted"/>
<evidence type="ECO:0000313" key="1">
    <source>
        <dbReference type="EMBL" id="KAH7533606.1"/>
    </source>
</evidence>